<organism evidence="4 5">
    <name type="scientific">Pseudonocardia cypriaca</name>
    <dbReference type="NCBI Taxonomy" id="882449"/>
    <lineage>
        <taxon>Bacteria</taxon>
        <taxon>Bacillati</taxon>
        <taxon>Actinomycetota</taxon>
        <taxon>Actinomycetes</taxon>
        <taxon>Pseudonocardiales</taxon>
        <taxon>Pseudonocardiaceae</taxon>
        <taxon>Pseudonocardia</taxon>
    </lineage>
</organism>
<evidence type="ECO:0000259" key="3">
    <source>
        <dbReference type="Pfam" id="PF00248"/>
    </source>
</evidence>
<dbReference type="EMBL" id="VFPH01000002">
    <property type="protein sequence ID" value="TQM37189.1"/>
    <property type="molecule type" value="Genomic_DNA"/>
</dbReference>
<gene>
    <name evidence="4" type="ORF">FB388_4396</name>
</gene>
<dbReference type="PRINTS" id="PR00069">
    <property type="entry name" value="ALDKETRDTASE"/>
</dbReference>
<dbReference type="SUPFAM" id="SSF51430">
    <property type="entry name" value="NAD(P)-linked oxidoreductase"/>
    <property type="match status" value="1"/>
</dbReference>
<dbReference type="RefSeq" id="WP_281290448.1">
    <property type="nucleotide sequence ID" value="NZ_VFPH01000002.1"/>
</dbReference>
<evidence type="ECO:0000256" key="2">
    <source>
        <dbReference type="SAM" id="SignalP"/>
    </source>
</evidence>
<name>A0A543FTM5_9PSEU</name>
<evidence type="ECO:0000313" key="4">
    <source>
        <dbReference type="EMBL" id="TQM37189.1"/>
    </source>
</evidence>
<dbReference type="Proteomes" id="UP000319818">
    <property type="component" value="Unassembled WGS sequence"/>
</dbReference>
<dbReference type="InterPro" id="IPR036812">
    <property type="entry name" value="NAD(P)_OxRdtase_dom_sf"/>
</dbReference>
<keyword evidence="2" id="KW-0732">Signal</keyword>
<dbReference type="CDD" id="cd19076">
    <property type="entry name" value="AKR_AKR13A_13D"/>
    <property type="match status" value="1"/>
</dbReference>
<dbReference type="InterPro" id="IPR050791">
    <property type="entry name" value="Aldo-Keto_reductase"/>
</dbReference>
<dbReference type="GO" id="GO:0016491">
    <property type="term" value="F:oxidoreductase activity"/>
    <property type="evidence" value="ECO:0007669"/>
    <property type="project" value="UniProtKB-KW"/>
</dbReference>
<accession>A0A543FTM5</accession>
<protein>
    <submittedName>
        <fullName evidence="4">Aryl-alcohol dehydrogenase-like predicted oxidoreductase</fullName>
    </submittedName>
</protein>
<reference evidence="4 5" key="1">
    <citation type="submission" date="2019-06" db="EMBL/GenBank/DDBJ databases">
        <title>Sequencing the genomes of 1000 actinobacteria strains.</title>
        <authorList>
            <person name="Klenk H.-P."/>
        </authorList>
    </citation>
    <scope>NUCLEOTIDE SEQUENCE [LARGE SCALE GENOMIC DNA]</scope>
    <source>
        <strain evidence="4 5">DSM 45511</strain>
    </source>
</reference>
<dbReference type="PROSITE" id="PS51257">
    <property type="entry name" value="PROKAR_LIPOPROTEIN"/>
    <property type="match status" value="1"/>
</dbReference>
<dbReference type="PANTHER" id="PTHR43625:SF40">
    <property type="entry name" value="ALDO-KETO REDUCTASE YAKC [NADP(+)]"/>
    <property type="match status" value="1"/>
</dbReference>
<dbReference type="PANTHER" id="PTHR43625">
    <property type="entry name" value="AFLATOXIN B1 ALDEHYDE REDUCTASE"/>
    <property type="match status" value="1"/>
</dbReference>
<evidence type="ECO:0000256" key="1">
    <source>
        <dbReference type="ARBA" id="ARBA00023002"/>
    </source>
</evidence>
<feature type="domain" description="NADP-dependent oxidoreductase" evidence="3">
    <location>
        <begin position="16"/>
        <end position="305"/>
    </location>
</feature>
<dbReference type="Pfam" id="PF00248">
    <property type="entry name" value="Aldo_ket_red"/>
    <property type="match status" value="1"/>
</dbReference>
<dbReference type="AlphaFoldDB" id="A0A543FTM5"/>
<sequence length="328" mass="34986">MSLPTRALGPLSVSALGLGCMGMSFAYGSADPGEATATLHRAIDLGVTFLDTADMYGGGANEELLATVLADRRDEVTLATKFGILTGDDGYPSGVDGSPAYARRACDASLRRLGVDHIDLYYLHRPDPEVPIEETVGAMAELVAAGKVRHIGLSESSAETIRRAAAVHPIAAVQSEWSVFSRDIERAVLPACRELGIGLVPYSPLGRGLLTGTLPTEFADDDFRRSLPRFQRENLERNLATVEAVREIAAAHGGTPGQVALAWLLAQGDDVAPIPGTKRVRYLEENVGALDVALTPADLTRLDALEPAGDRYPDMAWVERDTPDAALR</sequence>
<dbReference type="InterPro" id="IPR023210">
    <property type="entry name" value="NADP_OxRdtase_dom"/>
</dbReference>
<evidence type="ECO:0000313" key="5">
    <source>
        <dbReference type="Proteomes" id="UP000319818"/>
    </source>
</evidence>
<comment type="caution">
    <text evidence="4">The sequence shown here is derived from an EMBL/GenBank/DDBJ whole genome shotgun (WGS) entry which is preliminary data.</text>
</comment>
<dbReference type="GO" id="GO:0005737">
    <property type="term" value="C:cytoplasm"/>
    <property type="evidence" value="ECO:0007669"/>
    <property type="project" value="TreeGrafter"/>
</dbReference>
<dbReference type="InterPro" id="IPR020471">
    <property type="entry name" value="AKR"/>
</dbReference>
<proteinExistence type="predicted"/>
<dbReference type="Gene3D" id="3.20.20.100">
    <property type="entry name" value="NADP-dependent oxidoreductase domain"/>
    <property type="match status" value="1"/>
</dbReference>
<keyword evidence="5" id="KW-1185">Reference proteome</keyword>
<keyword evidence="1" id="KW-0560">Oxidoreductase</keyword>
<feature type="signal peptide" evidence="2">
    <location>
        <begin position="1"/>
        <end position="26"/>
    </location>
</feature>
<feature type="chain" id="PRO_5021994538" evidence="2">
    <location>
        <begin position="27"/>
        <end position="328"/>
    </location>
</feature>